<name>A0ABS9E0L4_9PROT</name>
<accession>A0ABS9E0L4</accession>
<comment type="caution">
    <text evidence="1">The sequence shown here is derived from an EMBL/GenBank/DDBJ whole genome shotgun (WGS) entry which is preliminary data.</text>
</comment>
<reference evidence="1 2" key="1">
    <citation type="submission" date="2022-01" db="EMBL/GenBank/DDBJ databases">
        <authorList>
            <person name="Won M."/>
            <person name="Kim S.-J."/>
            <person name="Kwon S.-W."/>
        </authorList>
    </citation>
    <scope>NUCLEOTIDE SEQUENCE [LARGE SCALE GENOMIC DNA]</scope>
    <source>
        <strain evidence="1 2">KCTC 23505</strain>
    </source>
</reference>
<gene>
    <name evidence="1" type="ORF">L2A60_18000</name>
</gene>
<protein>
    <submittedName>
        <fullName evidence="1">Uncharacterized protein</fullName>
    </submittedName>
</protein>
<organism evidence="1 2">
    <name type="scientific">Acidiphilium iwatense</name>
    <dbReference type="NCBI Taxonomy" id="768198"/>
    <lineage>
        <taxon>Bacteria</taxon>
        <taxon>Pseudomonadati</taxon>
        <taxon>Pseudomonadota</taxon>
        <taxon>Alphaproteobacteria</taxon>
        <taxon>Acetobacterales</taxon>
        <taxon>Acidocellaceae</taxon>
        <taxon>Acidiphilium</taxon>
    </lineage>
</organism>
<dbReference type="EMBL" id="JAKGBZ010000060">
    <property type="protein sequence ID" value="MCF3948561.1"/>
    <property type="molecule type" value="Genomic_DNA"/>
</dbReference>
<keyword evidence="2" id="KW-1185">Reference proteome</keyword>
<dbReference type="Proteomes" id="UP001521209">
    <property type="component" value="Unassembled WGS sequence"/>
</dbReference>
<evidence type="ECO:0000313" key="1">
    <source>
        <dbReference type="EMBL" id="MCF3948561.1"/>
    </source>
</evidence>
<sequence>MYSLYRRTREGTTTRYELDKKEPRISLFGCNNGFIPWLLSLKIPDGQGEPYDWHVDVLAELDSQKDYRSSTLVIDLKPKQNKTNISLYEVMDVWGQSDSGWTPILLRLGGLFVDQNPEGINRESFVRDDKDIDGPIYEFLYLSGSVGCGKLDGLWVPPPASPTNAALLWPGALNYFFRCICERTPDVLNCPPG</sequence>
<proteinExistence type="predicted"/>
<evidence type="ECO:0000313" key="2">
    <source>
        <dbReference type="Proteomes" id="UP001521209"/>
    </source>
</evidence>